<comment type="caution">
    <text evidence="2">The sequence shown here is derived from an EMBL/GenBank/DDBJ whole genome shotgun (WGS) entry which is preliminary data.</text>
</comment>
<sequence>MTGGGVLFPEVPSRCQQQQPAGGSLRSLVQVSWTQALRSQRPPQAAVLGSVRKCAVRVILSQRPTGSCSGISREPSRPTLLQPRFSFLPADTSAPDTADRYSLFFSQNASEKGGVAGARGQAEGGRV</sequence>
<evidence type="ECO:0000313" key="3">
    <source>
        <dbReference type="Proteomes" id="UP001221898"/>
    </source>
</evidence>
<keyword evidence="3" id="KW-1185">Reference proteome</keyword>
<evidence type="ECO:0000313" key="2">
    <source>
        <dbReference type="EMBL" id="KAJ8387098.1"/>
    </source>
</evidence>
<feature type="region of interest" description="Disordered" evidence="1">
    <location>
        <begin position="1"/>
        <end position="21"/>
    </location>
</feature>
<proteinExistence type="predicted"/>
<accession>A0AAD7RML0</accession>
<dbReference type="Proteomes" id="UP001221898">
    <property type="component" value="Unassembled WGS sequence"/>
</dbReference>
<gene>
    <name evidence="2" type="ORF">AAFF_G00160380</name>
</gene>
<dbReference type="AlphaFoldDB" id="A0AAD7RML0"/>
<organism evidence="2 3">
    <name type="scientific">Aldrovandia affinis</name>
    <dbReference type="NCBI Taxonomy" id="143900"/>
    <lineage>
        <taxon>Eukaryota</taxon>
        <taxon>Metazoa</taxon>
        <taxon>Chordata</taxon>
        <taxon>Craniata</taxon>
        <taxon>Vertebrata</taxon>
        <taxon>Euteleostomi</taxon>
        <taxon>Actinopterygii</taxon>
        <taxon>Neopterygii</taxon>
        <taxon>Teleostei</taxon>
        <taxon>Notacanthiformes</taxon>
        <taxon>Halosauridae</taxon>
        <taxon>Aldrovandia</taxon>
    </lineage>
</organism>
<evidence type="ECO:0000256" key="1">
    <source>
        <dbReference type="SAM" id="MobiDB-lite"/>
    </source>
</evidence>
<dbReference type="EMBL" id="JAINUG010000217">
    <property type="protein sequence ID" value="KAJ8387098.1"/>
    <property type="molecule type" value="Genomic_DNA"/>
</dbReference>
<reference evidence="2" key="1">
    <citation type="journal article" date="2023" name="Science">
        <title>Genome structures resolve the early diversification of teleost fishes.</title>
        <authorList>
            <person name="Parey E."/>
            <person name="Louis A."/>
            <person name="Montfort J."/>
            <person name="Bouchez O."/>
            <person name="Roques C."/>
            <person name="Iampietro C."/>
            <person name="Lluch J."/>
            <person name="Castinel A."/>
            <person name="Donnadieu C."/>
            <person name="Desvignes T."/>
            <person name="Floi Bucao C."/>
            <person name="Jouanno E."/>
            <person name="Wen M."/>
            <person name="Mejri S."/>
            <person name="Dirks R."/>
            <person name="Jansen H."/>
            <person name="Henkel C."/>
            <person name="Chen W.J."/>
            <person name="Zahm M."/>
            <person name="Cabau C."/>
            <person name="Klopp C."/>
            <person name="Thompson A.W."/>
            <person name="Robinson-Rechavi M."/>
            <person name="Braasch I."/>
            <person name="Lecointre G."/>
            <person name="Bobe J."/>
            <person name="Postlethwait J.H."/>
            <person name="Berthelot C."/>
            <person name="Roest Crollius H."/>
            <person name="Guiguen Y."/>
        </authorList>
    </citation>
    <scope>NUCLEOTIDE SEQUENCE</scope>
    <source>
        <strain evidence="2">NC1722</strain>
    </source>
</reference>
<protein>
    <submittedName>
        <fullName evidence="2">Uncharacterized protein</fullName>
    </submittedName>
</protein>
<name>A0AAD7RML0_9TELE</name>